<accession>A0A8T1WBK6</accession>
<sequence>MDTPMDQLPQVPPPGTSPRSSNSWSRCDQPVARVAPIATTTCQVCSKCIDKGEWQLGLMFIHTEGFMLMEWHHLQCSKVLQGSDLSDVLHAVQSEMTPAQKQEFQVACQKVASP</sequence>
<evidence type="ECO:0000313" key="5">
    <source>
        <dbReference type="EMBL" id="KAG7389560.1"/>
    </source>
</evidence>
<dbReference type="AlphaFoldDB" id="A0A8T1WBK6"/>
<gene>
    <name evidence="5" type="ORF">PHYPSEUDO_010205</name>
</gene>
<evidence type="ECO:0000259" key="4">
    <source>
        <dbReference type="SMART" id="SM01336"/>
    </source>
</evidence>
<evidence type="ECO:0000256" key="1">
    <source>
        <dbReference type="ARBA" id="ARBA00022723"/>
    </source>
</evidence>
<evidence type="ECO:0000256" key="2">
    <source>
        <dbReference type="ARBA" id="ARBA00022833"/>
    </source>
</evidence>
<dbReference type="InterPro" id="IPR001510">
    <property type="entry name" value="Znf_PARP"/>
</dbReference>
<keyword evidence="2" id="KW-0862">Zinc</keyword>
<dbReference type="EMBL" id="JAGDFM010000043">
    <property type="protein sequence ID" value="KAG7389560.1"/>
    <property type="molecule type" value="Genomic_DNA"/>
</dbReference>
<proteinExistence type="predicted"/>
<dbReference type="GO" id="GO:0008270">
    <property type="term" value="F:zinc ion binding"/>
    <property type="evidence" value="ECO:0007669"/>
    <property type="project" value="InterPro"/>
</dbReference>
<dbReference type="OrthoDB" id="68449at2759"/>
<feature type="region of interest" description="Disordered" evidence="3">
    <location>
        <begin position="1"/>
        <end position="25"/>
    </location>
</feature>
<organism evidence="5 6">
    <name type="scientific">Phytophthora pseudosyringae</name>
    <dbReference type="NCBI Taxonomy" id="221518"/>
    <lineage>
        <taxon>Eukaryota</taxon>
        <taxon>Sar</taxon>
        <taxon>Stramenopiles</taxon>
        <taxon>Oomycota</taxon>
        <taxon>Peronosporomycetes</taxon>
        <taxon>Peronosporales</taxon>
        <taxon>Peronosporaceae</taxon>
        <taxon>Phytophthora</taxon>
    </lineage>
</organism>
<dbReference type="GO" id="GO:0003677">
    <property type="term" value="F:DNA binding"/>
    <property type="evidence" value="ECO:0007669"/>
    <property type="project" value="InterPro"/>
</dbReference>
<protein>
    <recommendedName>
        <fullName evidence="4">PARP-type domain-containing protein</fullName>
    </recommendedName>
</protein>
<reference evidence="5" key="1">
    <citation type="submission" date="2021-02" db="EMBL/GenBank/DDBJ databases">
        <authorList>
            <person name="Palmer J.M."/>
        </authorList>
    </citation>
    <scope>NUCLEOTIDE SEQUENCE</scope>
    <source>
        <strain evidence="5">SCRP734</strain>
    </source>
</reference>
<keyword evidence="6" id="KW-1185">Reference proteome</keyword>
<dbReference type="Proteomes" id="UP000694044">
    <property type="component" value="Unassembled WGS sequence"/>
</dbReference>
<evidence type="ECO:0000313" key="6">
    <source>
        <dbReference type="Proteomes" id="UP000694044"/>
    </source>
</evidence>
<keyword evidence="1" id="KW-0479">Metal-binding</keyword>
<dbReference type="SMART" id="SM01336">
    <property type="entry name" value="zf-PARP"/>
    <property type="match status" value="1"/>
</dbReference>
<evidence type="ECO:0000256" key="3">
    <source>
        <dbReference type="SAM" id="MobiDB-lite"/>
    </source>
</evidence>
<comment type="caution">
    <text evidence="5">The sequence shown here is derived from an EMBL/GenBank/DDBJ whole genome shotgun (WGS) entry which is preliminary data.</text>
</comment>
<feature type="domain" description="PARP-type" evidence="4">
    <location>
        <begin position="33"/>
        <end position="109"/>
    </location>
</feature>
<name>A0A8T1WBK6_9STRA</name>